<reference evidence="1" key="1">
    <citation type="journal article" date="2020" name="mSystems">
        <title>Genome- and Community-Level Interaction Insights into Carbon Utilization and Element Cycling Functions of Hydrothermarchaeota in Hydrothermal Sediment.</title>
        <authorList>
            <person name="Zhou Z."/>
            <person name="Liu Y."/>
            <person name="Xu W."/>
            <person name="Pan J."/>
            <person name="Luo Z.H."/>
            <person name="Li M."/>
        </authorList>
    </citation>
    <scope>NUCLEOTIDE SEQUENCE [LARGE SCALE GENOMIC DNA]</scope>
    <source>
        <strain evidence="1">SpSt-102</strain>
    </source>
</reference>
<dbReference type="SUPFAM" id="SSF52172">
    <property type="entry name" value="CheY-like"/>
    <property type="match status" value="1"/>
</dbReference>
<dbReference type="AlphaFoldDB" id="A0A7C5V2E7"/>
<proteinExistence type="predicted"/>
<accession>A0A7C5V2E7</accession>
<dbReference type="EMBL" id="DRUZ01000070">
    <property type="protein sequence ID" value="HHS01967.1"/>
    <property type="molecule type" value="Genomic_DNA"/>
</dbReference>
<dbReference type="InterPro" id="IPR011006">
    <property type="entry name" value="CheY-like_superfamily"/>
</dbReference>
<gene>
    <name evidence="1" type="ORF">ENL71_05510</name>
</gene>
<organism evidence="1">
    <name type="scientific">Caldicellulosiruptor owensensis</name>
    <dbReference type="NCBI Taxonomy" id="55205"/>
    <lineage>
        <taxon>Bacteria</taxon>
        <taxon>Bacillati</taxon>
        <taxon>Bacillota</taxon>
        <taxon>Bacillota incertae sedis</taxon>
        <taxon>Caldicellulosiruptorales</taxon>
        <taxon>Caldicellulosiruptoraceae</taxon>
        <taxon>Caldicellulosiruptor</taxon>
    </lineage>
</organism>
<evidence type="ECO:0000313" key="1">
    <source>
        <dbReference type="EMBL" id="HHS01967.1"/>
    </source>
</evidence>
<comment type="caution">
    <text evidence="1">The sequence shown here is derived from an EMBL/GenBank/DDBJ whole genome shotgun (WGS) entry which is preliminary data.</text>
</comment>
<protein>
    <submittedName>
        <fullName evidence="1">Uncharacterized protein</fullName>
    </submittedName>
</protein>
<name>A0A7C5V2E7_9FIRM</name>
<sequence>MIYIATGFAEFDIRLSSEIENSKVIFYRDFLRQTDDYSVVVISIFFDRHTNKEEDRSEFINLLFSLRARDKRVILLVDEDDREVLTSALALGIYDIVMYPAEVSDVVYRIKNPATFSSVKSLFEMLKVVEHVGFEDVLKVKDTFKERFETKAEQECAKQSNMEDIKEKEVSEEVKTTGKDTFIQTGYEEDIKRILAGVLRFLGVKKIPSDIYEMLILLEDSIADTYKK</sequence>